<organism evidence="6 7">
    <name type="scientific">Gemmobacter megaterium</name>
    <dbReference type="NCBI Taxonomy" id="1086013"/>
    <lineage>
        <taxon>Bacteria</taxon>
        <taxon>Pseudomonadati</taxon>
        <taxon>Pseudomonadota</taxon>
        <taxon>Alphaproteobacteria</taxon>
        <taxon>Rhodobacterales</taxon>
        <taxon>Paracoccaceae</taxon>
        <taxon>Gemmobacter</taxon>
    </lineage>
</organism>
<sequence length="207" mass="22394">MRFDYDTLAPGIGYKLMTATITPRPIAWVSTLGKSGVVNAAPYSFFNAMGHSPPTLALGLLADPVRGFKDTARNILDTGEFVVNLVPERLAEAMNMTCIDAPADVSELDIARLTPAPSTHIHAPRIAESPVSFECTTLSAVVTGPQQTVVIGRILAVHIDDAYVSNVERGHIDTPALELVGRMHGSGWYARTQDMFQLDRPVWPPKG</sequence>
<dbReference type="OrthoDB" id="9783347at2"/>
<dbReference type="InterPro" id="IPR012349">
    <property type="entry name" value="Split_barrel_FMN-bd"/>
</dbReference>
<dbReference type="PANTHER" id="PTHR33798:SF5">
    <property type="entry name" value="FLAVIN REDUCTASE LIKE DOMAIN-CONTAINING PROTEIN"/>
    <property type="match status" value="1"/>
</dbReference>
<accession>A0A1N7MM21</accession>
<dbReference type="GO" id="GO:0010181">
    <property type="term" value="F:FMN binding"/>
    <property type="evidence" value="ECO:0007669"/>
    <property type="project" value="InterPro"/>
</dbReference>
<name>A0A1N7MM21_9RHOB</name>
<evidence type="ECO:0000313" key="6">
    <source>
        <dbReference type="EMBL" id="SIS87147.1"/>
    </source>
</evidence>
<gene>
    <name evidence="6" type="ORF">SAMN05421774_102798</name>
</gene>
<dbReference type="GO" id="GO:0016646">
    <property type="term" value="F:oxidoreductase activity, acting on the CH-NH group of donors, NAD or NADP as acceptor"/>
    <property type="evidence" value="ECO:0007669"/>
    <property type="project" value="UniProtKB-ARBA"/>
</dbReference>
<evidence type="ECO:0000256" key="2">
    <source>
        <dbReference type="ARBA" id="ARBA00022630"/>
    </source>
</evidence>
<evidence type="ECO:0000256" key="1">
    <source>
        <dbReference type="ARBA" id="ARBA00001917"/>
    </source>
</evidence>
<protein>
    <submittedName>
        <fullName evidence="6">NADH-FMN oxidoreductase RutF, flavin reductase (DIM6/NTAB) family</fullName>
    </submittedName>
</protein>
<dbReference type="AlphaFoldDB" id="A0A1N7MM21"/>
<dbReference type="Pfam" id="PF01613">
    <property type="entry name" value="Flavin_Reduct"/>
    <property type="match status" value="1"/>
</dbReference>
<dbReference type="STRING" id="1086013.SAMN05421774_102798"/>
<evidence type="ECO:0000256" key="3">
    <source>
        <dbReference type="ARBA" id="ARBA00022643"/>
    </source>
</evidence>
<evidence type="ECO:0000256" key="4">
    <source>
        <dbReference type="ARBA" id="ARBA00038054"/>
    </source>
</evidence>
<comment type="similarity">
    <text evidence="4">Belongs to the flavoredoxin family.</text>
</comment>
<dbReference type="SMART" id="SM00903">
    <property type="entry name" value="Flavin_Reduct"/>
    <property type="match status" value="1"/>
</dbReference>
<dbReference type="EMBL" id="FTOT01000002">
    <property type="protein sequence ID" value="SIS87147.1"/>
    <property type="molecule type" value="Genomic_DNA"/>
</dbReference>
<dbReference type="Proteomes" id="UP000186141">
    <property type="component" value="Unassembled WGS sequence"/>
</dbReference>
<dbReference type="Gene3D" id="2.30.110.10">
    <property type="entry name" value="Electron Transport, Fmn-binding Protein, Chain A"/>
    <property type="match status" value="1"/>
</dbReference>
<evidence type="ECO:0000313" key="7">
    <source>
        <dbReference type="Proteomes" id="UP000186141"/>
    </source>
</evidence>
<dbReference type="SUPFAM" id="SSF50475">
    <property type="entry name" value="FMN-binding split barrel"/>
    <property type="match status" value="1"/>
</dbReference>
<keyword evidence="3" id="KW-0288">FMN</keyword>
<keyword evidence="7" id="KW-1185">Reference proteome</keyword>
<feature type="domain" description="Flavin reductase like" evidence="5">
    <location>
        <begin position="19"/>
        <end position="165"/>
    </location>
</feature>
<dbReference type="RefSeq" id="WP_076529988.1">
    <property type="nucleotide sequence ID" value="NZ_BMEH01000002.1"/>
</dbReference>
<reference evidence="6 7" key="1">
    <citation type="submission" date="2017-01" db="EMBL/GenBank/DDBJ databases">
        <authorList>
            <person name="Mah S.A."/>
            <person name="Swanson W.J."/>
            <person name="Moy G.W."/>
            <person name="Vacquier V.D."/>
        </authorList>
    </citation>
    <scope>NUCLEOTIDE SEQUENCE [LARGE SCALE GENOMIC DNA]</scope>
    <source>
        <strain evidence="6 7">DSM 26375</strain>
    </source>
</reference>
<evidence type="ECO:0000259" key="5">
    <source>
        <dbReference type="SMART" id="SM00903"/>
    </source>
</evidence>
<dbReference type="InterPro" id="IPR002563">
    <property type="entry name" value="Flavin_Rdtase-like_dom"/>
</dbReference>
<dbReference type="PANTHER" id="PTHR33798">
    <property type="entry name" value="FLAVOPROTEIN OXYGENASE"/>
    <property type="match status" value="1"/>
</dbReference>
<proteinExistence type="inferred from homology"/>
<keyword evidence="2" id="KW-0285">Flavoprotein</keyword>
<comment type="cofactor">
    <cofactor evidence="1">
        <name>FMN</name>
        <dbReference type="ChEBI" id="CHEBI:58210"/>
    </cofactor>
</comment>